<reference evidence="2" key="1">
    <citation type="submission" date="2018-05" db="EMBL/GenBank/DDBJ databases">
        <authorList>
            <person name="Lanie J.A."/>
            <person name="Ng W.-L."/>
            <person name="Kazmierczak K.M."/>
            <person name="Andrzejewski T.M."/>
            <person name="Davidsen T.M."/>
            <person name="Wayne K.J."/>
            <person name="Tettelin H."/>
            <person name="Glass J.I."/>
            <person name="Rusch D."/>
            <person name="Podicherti R."/>
            <person name="Tsui H.-C.T."/>
            <person name="Winkler M.E."/>
        </authorList>
    </citation>
    <scope>NUCLEOTIDE SEQUENCE</scope>
</reference>
<name>A0A382T0M3_9ZZZZ</name>
<organism evidence="2">
    <name type="scientific">marine metagenome</name>
    <dbReference type="NCBI Taxonomy" id="408172"/>
    <lineage>
        <taxon>unclassified sequences</taxon>
        <taxon>metagenomes</taxon>
        <taxon>ecological metagenomes</taxon>
    </lineage>
</organism>
<dbReference type="AlphaFoldDB" id="A0A382T0M3"/>
<proteinExistence type="predicted"/>
<dbReference type="EMBL" id="UINC01132567">
    <property type="protein sequence ID" value="SVD14968.1"/>
    <property type="molecule type" value="Genomic_DNA"/>
</dbReference>
<evidence type="ECO:0000256" key="1">
    <source>
        <dbReference type="SAM" id="Phobius"/>
    </source>
</evidence>
<feature type="transmembrane region" description="Helical" evidence="1">
    <location>
        <begin position="6"/>
        <end position="31"/>
    </location>
</feature>
<accession>A0A382T0M3</accession>
<protein>
    <recommendedName>
        <fullName evidence="3">Type 4 fimbrial biogenesis protein PilX N-terminal domain-containing protein</fullName>
    </recommendedName>
</protein>
<evidence type="ECO:0000313" key="2">
    <source>
        <dbReference type="EMBL" id="SVD14968.1"/>
    </source>
</evidence>
<keyword evidence="1" id="KW-0812">Transmembrane</keyword>
<evidence type="ECO:0008006" key="3">
    <source>
        <dbReference type="Google" id="ProtNLM"/>
    </source>
</evidence>
<keyword evidence="1" id="KW-0472">Membrane</keyword>
<keyword evidence="1" id="KW-1133">Transmembrane helix</keyword>
<gene>
    <name evidence="2" type="ORF">METZ01_LOCUS367822</name>
</gene>
<sequence>MKGERQASILFISILILTVMGVLGATILFLAEKERRIIDSTQSQYDTLYAAEDCIEQGMHWLEKQNVMGKLPIALLGTEDYVTVHEGNLEFDTTTDSQKNIKVACSYIIKERGIGSVAHGNDIGEAYGYTNPDLGKQFYYEVQSTGTSTGSAKKVVEVNAIYGL</sequence>